<proteinExistence type="predicted"/>
<gene>
    <name evidence="1" type="ORF">S03H2_67930</name>
</gene>
<accession>X1I9H2</accession>
<evidence type="ECO:0000313" key="1">
    <source>
        <dbReference type="EMBL" id="GAH79041.1"/>
    </source>
</evidence>
<name>X1I9H2_9ZZZZ</name>
<dbReference type="AlphaFoldDB" id="X1I9H2"/>
<feature type="non-terminal residue" evidence="1">
    <location>
        <position position="168"/>
    </location>
</feature>
<protein>
    <submittedName>
        <fullName evidence="1">Uncharacterized protein</fullName>
    </submittedName>
</protein>
<comment type="caution">
    <text evidence="1">The sequence shown here is derived from an EMBL/GenBank/DDBJ whole genome shotgun (WGS) entry which is preliminary data.</text>
</comment>
<dbReference type="EMBL" id="BARU01044569">
    <property type="protein sequence ID" value="GAH79041.1"/>
    <property type="molecule type" value="Genomic_DNA"/>
</dbReference>
<reference evidence="1" key="1">
    <citation type="journal article" date="2014" name="Front. Microbiol.">
        <title>High frequency of phylogenetically diverse reductive dehalogenase-homologous genes in deep subseafloor sedimentary metagenomes.</title>
        <authorList>
            <person name="Kawai M."/>
            <person name="Futagami T."/>
            <person name="Toyoda A."/>
            <person name="Takaki Y."/>
            <person name="Nishi S."/>
            <person name="Hori S."/>
            <person name="Arai W."/>
            <person name="Tsubouchi T."/>
            <person name="Morono Y."/>
            <person name="Uchiyama I."/>
            <person name="Ito T."/>
            <person name="Fujiyama A."/>
            <person name="Inagaki F."/>
            <person name="Takami H."/>
        </authorList>
    </citation>
    <scope>NUCLEOTIDE SEQUENCE</scope>
    <source>
        <strain evidence="1">Expedition CK06-06</strain>
    </source>
</reference>
<organism evidence="1">
    <name type="scientific">marine sediment metagenome</name>
    <dbReference type="NCBI Taxonomy" id="412755"/>
    <lineage>
        <taxon>unclassified sequences</taxon>
        <taxon>metagenomes</taxon>
        <taxon>ecological metagenomes</taxon>
    </lineage>
</organism>
<sequence>AIRDGDNRPGIDIATAFLRKHYVTSELPGQSPVYVNAARQALFPNQLDFEGTTKAPKRKRINLRNRAPLTDEAINAGVNDDVALTLVAPPDKQRHQYILRELRDRLLELGLEPKYNGFVDCIVETPGCDLYFEVKSGTPGSLSKQLYVGTGQLLYYIWLDSKQFKKRI</sequence>
<feature type="non-terminal residue" evidence="1">
    <location>
        <position position="1"/>
    </location>
</feature>